<dbReference type="Gene3D" id="3.20.20.100">
    <property type="entry name" value="NADP-dependent oxidoreductase domain"/>
    <property type="match status" value="1"/>
</dbReference>
<dbReference type="PANTHER" id="PTHR43312">
    <property type="entry name" value="D-THREO-ALDOSE 1-DEHYDROGENASE"/>
    <property type="match status" value="1"/>
</dbReference>
<sequence>MQYRRFGRTDLSMPVFSCGGMRYQQTWDDAALDVVEKENQRNLRATIDRAMELGVTHIETARGYGTSERQLGLVLPELREKRPVAAQGGPEGLIVQTKIAPHKDPKEFRRQVLDSLERLRMDRVDLLGLHGINTHEILWHAVRPGGCLEVARQLQKEGRCGHVGFSTHGSTDLIVDAVTCELAGGFDYVNLHWYYINQWNWPAVEAATKHDVGVFIISPNDKGGMLYKPPAKLVELCEPLHPIVFNSLFCLQRPEVHTLSLGASQPSDFDLQMSALPLLERLDEVLPPILARLRQAMVEAVGEDAADRFREGLPAWDDGDNAGYINAPIVLWLRHLALAYDLTEYGKMRYNLLGNGGHWFSGLGAAHLDTMTAERLEKAYKKSPFADQIVDWLRDAHLMLGGAEVERLGRD</sequence>
<dbReference type="InterPro" id="IPR023210">
    <property type="entry name" value="NADP_OxRdtase_dom"/>
</dbReference>
<keyword evidence="3" id="KW-1185">Reference proteome</keyword>
<feature type="domain" description="NADP-dependent oxidoreductase" evidence="1">
    <location>
        <begin position="19"/>
        <end position="179"/>
    </location>
</feature>
<evidence type="ECO:0000313" key="2">
    <source>
        <dbReference type="EMBL" id="TWT95302.1"/>
    </source>
</evidence>
<proteinExistence type="predicted"/>
<dbReference type="EMBL" id="SJPR01000005">
    <property type="protein sequence ID" value="TWT95302.1"/>
    <property type="molecule type" value="Genomic_DNA"/>
</dbReference>
<dbReference type="Proteomes" id="UP000317421">
    <property type="component" value="Unassembled WGS sequence"/>
</dbReference>
<dbReference type="RefSeq" id="WP_146446148.1">
    <property type="nucleotide sequence ID" value="NZ_SJPR01000005.1"/>
</dbReference>
<dbReference type="InterPro" id="IPR036812">
    <property type="entry name" value="NAD(P)_OxRdtase_dom_sf"/>
</dbReference>
<gene>
    <name evidence="2" type="ORF">Pla108_34470</name>
</gene>
<organism evidence="2 3">
    <name type="scientific">Botrimarina colliarenosi</name>
    <dbReference type="NCBI Taxonomy" id="2528001"/>
    <lineage>
        <taxon>Bacteria</taxon>
        <taxon>Pseudomonadati</taxon>
        <taxon>Planctomycetota</taxon>
        <taxon>Planctomycetia</taxon>
        <taxon>Pirellulales</taxon>
        <taxon>Lacipirellulaceae</taxon>
        <taxon>Botrimarina</taxon>
    </lineage>
</organism>
<dbReference type="AlphaFoldDB" id="A0A5C6A5P2"/>
<evidence type="ECO:0000259" key="1">
    <source>
        <dbReference type="Pfam" id="PF00248"/>
    </source>
</evidence>
<name>A0A5C6A5P2_9BACT</name>
<comment type="caution">
    <text evidence="2">The sequence shown here is derived from an EMBL/GenBank/DDBJ whole genome shotgun (WGS) entry which is preliminary data.</text>
</comment>
<dbReference type="OrthoDB" id="9773828at2"/>
<accession>A0A5C6A5P2</accession>
<protein>
    <submittedName>
        <fullName evidence="2">Aldo/keto reductase family protein</fullName>
    </submittedName>
</protein>
<dbReference type="PANTHER" id="PTHR43312:SF2">
    <property type="entry name" value="OXIDOREDUCTASE"/>
    <property type="match status" value="1"/>
</dbReference>
<dbReference type="Pfam" id="PF00248">
    <property type="entry name" value="Aldo_ket_red"/>
    <property type="match status" value="1"/>
</dbReference>
<evidence type="ECO:0000313" key="3">
    <source>
        <dbReference type="Proteomes" id="UP000317421"/>
    </source>
</evidence>
<dbReference type="SUPFAM" id="SSF51430">
    <property type="entry name" value="NAD(P)-linked oxidoreductase"/>
    <property type="match status" value="1"/>
</dbReference>
<dbReference type="InterPro" id="IPR053135">
    <property type="entry name" value="AKR2_Oxidoreductase"/>
</dbReference>
<dbReference type="CDD" id="cd19096">
    <property type="entry name" value="AKR_Fe-S_oxidoreductase"/>
    <property type="match status" value="1"/>
</dbReference>
<dbReference type="FunFam" id="3.20.20.100:FF:000070">
    <property type="entry name" value="Aldo/keto reductase"/>
    <property type="match status" value="1"/>
</dbReference>
<reference evidence="2 3" key="1">
    <citation type="submission" date="2019-02" db="EMBL/GenBank/DDBJ databases">
        <title>Deep-cultivation of Planctomycetes and their phenomic and genomic characterization uncovers novel biology.</title>
        <authorList>
            <person name="Wiegand S."/>
            <person name="Jogler M."/>
            <person name="Boedeker C."/>
            <person name="Pinto D."/>
            <person name="Vollmers J."/>
            <person name="Rivas-Marin E."/>
            <person name="Kohn T."/>
            <person name="Peeters S.H."/>
            <person name="Heuer A."/>
            <person name="Rast P."/>
            <person name="Oberbeckmann S."/>
            <person name="Bunk B."/>
            <person name="Jeske O."/>
            <person name="Meyerdierks A."/>
            <person name="Storesund J.E."/>
            <person name="Kallscheuer N."/>
            <person name="Luecker S."/>
            <person name="Lage O.M."/>
            <person name="Pohl T."/>
            <person name="Merkel B.J."/>
            <person name="Hornburger P."/>
            <person name="Mueller R.-W."/>
            <person name="Bruemmer F."/>
            <person name="Labrenz M."/>
            <person name="Spormann A.M."/>
            <person name="Op Den Camp H."/>
            <person name="Overmann J."/>
            <person name="Amann R."/>
            <person name="Jetten M.S.M."/>
            <person name="Mascher T."/>
            <person name="Medema M.H."/>
            <person name="Devos D.P."/>
            <person name="Kaster A.-K."/>
            <person name="Ovreas L."/>
            <person name="Rohde M."/>
            <person name="Galperin M.Y."/>
            <person name="Jogler C."/>
        </authorList>
    </citation>
    <scope>NUCLEOTIDE SEQUENCE [LARGE SCALE GENOMIC DNA]</scope>
    <source>
        <strain evidence="2 3">Pla108</strain>
    </source>
</reference>